<dbReference type="OrthoDB" id="2094269at2759"/>
<dbReference type="Pfam" id="PF03959">
    <property type="entry name" value="FSH1"/>
    <property type="match status" value="1"/>
</dbReference>
<evidence type="ECO:0000313" key="4">
    <source>
        <dbReference type="Proteomes" id="UP000316270"/>
    </source>
</evidence>
<sequence length="283" mass="30952">MPATPGKRMRLLGLHGFGSSAGILKNQLSAIIRETDKSYEYVCVDGPVEAHRGLGLNELQPGPYYSHTAGYTPSELADAAEYIRGHIAQEGPFDGAPGFSQGAAQILAYLLQEQAYRDIEGSEDSGIRFAIFFSSTAPCANDHECYLPLLHSLSSTAVHENTLSIEQRTQVDCTLRSFEAAKRIGVLQPGYDANFFEDDEKIRCVKSMPRILHPALVLQRLKIPTVHVAVEKDFGFMQDMSNLAAGMCEPALRKVLKHSGGHSIPTKSFEVKKVVAAMDWALG</sequence>
<dbReference type="PANTHER" id="PTHR48070:SF4">
    <property type="entry name" value="ESTERASE ALNB"/>
    <property type="match status" value="1"/>
</dbReference>
<dbReference type="SUPFAM" id="SSF53474">
    <property type="entry name" value="alpha/beta-Hydrolases"/>
    <property type="match status" value="1"/>
</dbReference>
<dbReference type="AlphaFoldDB" id="A0A517LRG5"/>
<organism evidence="3 4">
    <name type="scientific">Venturia effusa</name>
    <dbReference type="NCBI Taxonomy" id="50376"/>
    <lineage>
        <taxon>Eukaryota</taxon>
        <taxon>Fungi</taxon>
        <taxon>Dikarya</taxon>
        <taxon>Ascomycota</taxon>
        <taxon>Pezizomycotina</taxon>
        <taxon>Dothideomycetes</taxon>
        <taxon>Pleosporomycetidae</taxon>
        <taxon>Venturiales</taxon>
        <taxon>Venturiaceae</taxon>
        <taxon>Venturia</taxon>
    </lineage>
</organism>
<dbReference type="EMBL" id="CP042204">
    <property type="protein sequence ID" value="QDS78196.1"/>
    <property type="molecule type" value="Genomic_DNA"/>
</dbReference>
<dbReference type="InterPro" id="IPR005645">
    <property type="entry name" value="FSH-like_dom"/>
</dbReference>
<dbReference type="GO" id="GO:0005737">
    <property type="term" value="C:cytoplasm"/>
    <property type="evidence" value="ECO:0007669"/>
    <property type="project" value="TreeGrafter"/>
</dbReference>
<protein>
    <recommendedName>
        <fullName evidence="2">Serine hydrolase domain-containing protein</fullName>
    </recommendedName>
</protein>
<proteinExistence type="predicted"/>
<keyword evidence="1" id="KW-0378">Hydrolase</keyword>
<dbReference type="InterPro" id="IPR050593">
    <property type="entry name" value="LovG"/>
</dbReference>
<reference evidence="3 4" key="1">
    <citation type="submission" date="2019-07" db="EMBL/GenBank/DDBJ databases">
        <title>Finished genome of Venturia effusa.</title>
        <authorList>
            <person name="Young C.A."/>
            <person name="Cox M.P."/>
            <person name="Ganley A.R.D."/>
            <person name="David W.J."/>
        </authorList>
    </citation>
    <scope>NUCLEOTIDE SEQUENCE [LARGE SCALE GENOMIC DNA]</scope>
    <source>
        <strain evidence="4">albino</strain>
    </source>
</reference>
<dbReference type="Gene3D" id="3.40.50.1820">
    <property type="entry name" value="alpha/beta hydrolase"/>
    <property type="match status" value="1"/>
</dbReference>
<name>A0A517LRG5_9PEZI</name>
<feature type="domain" description="Serine hydrolase" evidence="2">
    <location>
        <begin position="7"/>
        <end position="273"/>
    </location>
</feature>
<dbReference type="STRING" id="50376.A0A517LRG5"/>
<evidence type="ECO:0000256" key="1">
    <source>
        <dbReference type="ARBA" id="ARBA00022801"/>
    </source>
</evidence>
<dbReference type="PANTHER" id="PTHR48070">
    <property type="entry name" value="ESTERASE OVCA2"/>
    <property type="match status" value="1"/>
</dbReference>
<evidence type="ECO:0000259" key="2">
    <source>
        <dbReference type="Pfam" id="PF03959"/>
    </source>
</evidence>
<gene>
    <name evidence="3" type="ORF">FKW77_000474</name>
</gene>
<dbReference type="InterPro" id="IPR029058">
    <property type="entry name" value="AB_hydrolase_fold"/>
</dbReference>
<accession>A0A517LRG5</accession>
<dbReference type="GO" id="GO:0016787">
    <property type="term" value="F:hydrolase activity"/>
    <property type="evidence" value="ECO:0007669"/>
    <property type="project" value="UniProtKB-KW"/>
</dbReference>
<dbReference type="GO" id="GO:0005634">
    <property type="term" value="C:nucleus"/>
    <property type="evidence" value="ECO:0007669"/>
    <property type="project" value="TreeGrafter"/>
</dbReference>
<dbReference type="Proteomes" id="UP000316270">
    <property type="component" value="Chromosome 20"/>
</dbReference>
<keyword evidence="4" id="KW-1185">Reference proteome</keyword>
<evidence type="ECO:0000313" key="3">
    <source>
        <dbReference type="EMBL" id="QDS78196.1"/>
    </source>
</evidence>
<dbReference type="GO" id="GO:0019748">
    <property type="term" value="P:secondary metabolic process"/>
    <property type="evidence" value="ECO:0007669"/>
    <property type="project" value="TreeGrafter"/>
</dbReference>